<protein>
    <submittedName>
        <fullName evidence="1">Uncharacterized protein</fullName>
    </submittedName>
</protein>
<accession>A0A820MBF8</accession>
<comment type="caution">
    <text evidence="1">The sequence shown here is derived from an EMBL/GenBank/DDBJ whole genome shotgun (WGS) entry which is preliminary data.</text>
</comment>
<feature type="non-terminal residue" evidence="1">
    <location>
        <position position="1"/>
    </location>
</feature>
<evidence type="ECO:0000313" key="1">
    <source>
        <dbReference type="EMBL" id="CAF4370041.1"/>
    </source>
</evidence>
<organism evidence="1 2">
    <name type="scientific">Rotaria sordida</name>
    <dbReference type="NCBI Taxonomy" id="392033"/>
    <lineage>
        <taxon>Eukaryota</taxon>
        <taxon>Metazoa</taxon>
        <taxon>Spiralia</taxon>
        <taxon>Gnathifera</taxon>
        <taxon>Rotifera</taxon>
        <taxon>Eurotatoria</taxon>
        <taxon>Bdelloidea</taxon>
        <taxon>Philodinida</taxon>
        <taxon>Philodinidae</taxon>
        <taxon>Rotaria</taxon>
    </lineage>
</organism>
<name>A0A820MBF8_9BILA</name>
<dbReference type="Proteomes" id="UP000663836">
    <property type="component" value="Unassembled WGS sequence"/>
</dbReference>
<reference evidence="1" key="1">
    <citation type="submission" date="2021-02" db="EMBL/GenBank/DDBJ databases">
        <authorList>
            <person name="Nowell W R."/>
        </authorList>
    </citation>
    <scope>NUCLEOTIDE SEQUENCE</scope>
</reference>
<gene>
    <name evidence="1" type="ORF">JBS370_LOCUS42508</name>
</gene>
<dbReference type="EMBL" id="CAJOBD010056927">
    <property type="protein sequence ID" value="CAF4370041.1"/>
    <property type="molecule type" value="Genomic_DNA"/>
</dbReference>
<proteinExistence type="predicted"/>
<evidence type="ECO:0000313" key="2">
    <source>
        <dbReference type="Proteomes" id="UP000663836"/>
    </source>
</evidence>
<sequence>ELEVKRSEIEKEINTTEIYLIHIEKYLQSLQNNLHITQTTLANQLIN</sequence>
<dbReference type="AlphaFoldDB" id="A0A820MBF8"/>